<dbReference type="EMBL" id="AM902716">
    <property type="protein sequence ID" value="CAP42898.1"/>
    <property type="molecule type" value="Genomic_DNA"/>
</dbReference>
<keyword evidence="1 2" id="KW-0732">Signal</keyword>
<dbReference type="Proteomes" id="UP000001225">
    <property type="component" value="Chromosome"/>
</dbReference>
<dbReference type="eggNOG" id="COG0834">
    <property type="taxonomic scope" value="Bacteria"/>
</dbReference>
<reference evidence="4 5" key="1">
    <citation type="journal article" date="2008" name="BMC Genomics">
        <title>The missing link: Bordetella petrii is endowed with both the metabolic versatility of environmental bacteria and virulence traits of pathogenic Bordetellae.</title>
        <authorList>
            <person name="Gross R."/>
            <person name="Guzman C.A."/>
            <person name="Sebaihia M."/>
            <person name="Martins Dos Santos V.A."/>
            <person name="Pieper D.H."/>
            <person name="Koebnik R."/>
            <person name="Lechner M."/>
            <person name="Bartels D."/>
            <person name="Buhrmester J."/>
            <person name="Choudhuri J.V."/>
            <person name="Ebensen T."/>
            <person name="Gaigalat L."/>
            <person name="Herrmann S."/>
            <person name="Khachane A.N."/>
            <person name="Larisch C."/>
            <person name="Link S."/>
            <person name="Linke B."/>
            <person name="Meyer F."/>
            <person name="Mormann S."/>
            <person name="Nakunst D."/>
            <person name="Rueckert C."/>
            <person name="Schneiker-Bekel S."/>
            <person name="Schulze K."/>
            <person name="Vorhoelter F.J."/>
            <person name="Yevsa T."/>
            <person name="Engle J.T."/>
            <person name="Goldman W.E."/>
            <person name="Puehler A."/>
            <person name="Goebel U.B."/>
            <person name="Goesmann A."/>
            <person name="Bloecker H."/>
            <person name="Kaiser O."/>
            <person name="Martinez-Arias R."/>
        </authorList>
    </citation>
    <scope>NUCLEOTIDE SEQUENCE [LARGE SCALE GENOMIC DNA]</scope>
    <source>
        <strain evidence="5">ATCC BAA-461 / DSM 12804 / CCUG 43448 / CIP 107267 / Se-1111R</strain>
    </source>
</reference>
<feature type="signal peptide" evidence="2">
    <location>
        <begin position="1"/>
        <end position="33"/>
    </location>
</feature>
<evidence type="ECO:0000259" key="3">
    <source>
        <dbReference type="SMART" id="SM00062"/>
    </source>
</evidence>
<keyword evidence="5" id="KW-1185">Reference proteome</keyword>
<evidence type="ECO:0000313" key="5">
    <source>
        <dbReference type="Proteomes" id="UP000001225"/>
    </source>
</evidence>
<feature type="chain" id="PRO_5002736508" evidence="2">
    <location>
        <begin position="34"/>
        <end position="287"/>
    </location>
</feature>
<accession>A9IP27</accession>
<protein>
    <submittedName>
        <fullName evidence="4">ABC transporter, substrate binding protein</fullName>
    </submittedName>
</protein>
<dbReference type="PANTHER" id="PTHR35936:SF17">
    <property type="entry name" value="ARGININE-BINDING EXTRACELLULAR PROTEIN ARTP"/>
    <property type="match status" value="1"/>
</dbReference>
<dbReference type="SUPFAM" id="SSF53850">
    <property type="entry name" value="Periplasmic binding protein-like II"/>
    <property type="match status" value="1"/>
</dbReference>
<dbReference type="SMART" id="SM00062">
    <property type="entry name" value="PBPb"/>
    <property type="match status" value="1"/>
</dbReference>
<dbReference type="STRING" id="94624.Bpet2556"/>
<feature type="domain" description="Solute-binding protein family 3/N-terminal" evidence="3">
    <location>
        <begin position="48"/>
        <end position="272"/>
    </location>
</feature>
<sequence length="287" mass="30833">MKPWLRFLLRCGRPALALAALAGLLGMSAPAAAQSSGQPFTQARERGVLVVGVPYLAPPAAAGAKVRTPERLDTVLAERLGERLGLPVKVVQVEPQQRAAALADGTVDLLLADRIAGQSDAGLDDPNVALVPAGYQARPKAVIRSDTALRRWSQVKGRSVCMSSAAFQAQALAAHWGATVRTFRVPSDALVAVREGACDIGLIDDAAWGPLMQFPEWKKFSATLPADGPVAERVWLARAGDEASVRWLAAAMQQWRQQGAWQAMVRKWARDVAFDVYLDQEVPDCHG</sequence>
<evidence type="ECO:0000256" key="2">
    <source>
        <dbReference type="SAM" id="SignalP"/>
    </source>
</evidence>
<dbReference type="KEGG" id="bpt:Bpet2556"/>
<organism evidence="4 5">
    <name type="scientific">Bordetella petrii (strain ATCC BAA-461 / DSM 12804 / CCUG 43448 / CIP 107267 / Se-1111R)</name>
    <dbReference type="NCBI Taxonomy" id="340100"/>
    <lineage>
        <taxon>Bacteria</taxon>
        <taxon>Pseudomonadati</taxon>
        <taxon>Pseudomonadota</taxon>
        <taxon>Betaproteobacteria</taxon>
        <taxon>Burkholderiales</taxon>
        <taxon>Alcaligenaceae</taxon>
        <taxon>Bordetella</taxon>
    </lineage>
</organism>
<dbReference type="Gene3D" id="3.40.190.10">
    <property type="entry name" value="Periplasmic binding protein-like II"/>
    <property type="match status" value="2"/>
</dbReference>
<name>A9IP27_BORPD</name>
<evidence type="ECO:0000256" key="1">
    <source>
        <dbReference type="ARBA" id="ARBA00022729"/>
    </source>
</evidence>
<dbReference type="PANTHER" id="PTHR35936">
    <property type="entry name" value="MEMBRANE-BOUND LYTIC MUREIN TRANSGLYCOSYLASE F"/>
    <property type="match status" value="1"/>
</dbReference>
<proteinExistence type="predicted"/>
<dbReference type="InterPro" id="IPR001638">
    <property type="entry name" value="Solute-binding_3/MltF_N"/>
</dbReference>
<evidence type="ECO:0000313" key="4">
    <source>
        <dbReference type="EMBL" id="CAP42898.1"/>
    </source>
</evidence>
<dbReference type="Pfam" id="PF00497">
    <property type="entry name" value="SBP_bac_3"/>
    <property type="match status" value="1"/>
</dbReference>
<dbReference type="AlphaFoldDB" id="A9IP27"/>
<gene>
    <name evidence="4" type="ordered locus">Bpet2556</name>
</gene>